<dbReference type="EMBL" id="BK015346">
    <property type="protein sequence ID" value="DAE02497.1"/>
    <property type="molecule type" value="Genomic_DNA"/>
</dbReference>
<feature type="transmembrane region" description="Helical" evidence="1">
    <location>
        <begin position="72"/>
        <end position="91"/>
    </location>
</feature>
<evidence type="ECO:0000256" key="1">
    <source>
        <dbReference type="SAM" id="Phobius"/>
    </source>
</evidence>
<name>A0A8S5P7T3_9CAUD</name>
<keyword evidence="1" id="KW-1133">Transmembrane helix</keyword>
<protein>
    <submittedName>
        <fullName evidence="2">Uncharacterized protein</fullName>
    </submittedName>
</protein>
<feature type="transmembrane region" description="Helical" evidence="1">
    <location>
        <begin position="37"/>
        <end position="60"/>
    </location>
</feature>
<sequence length="120" mass="13041">MPECITVVLSLICLMIANIIMGKKLADFKQEYSKEKLVGGISKAAFFLIGLALTYSSTLIYPMEVAEVNGQMVTTLTGATILIKAANLVYAGKVLMKIKDLLVVNIPVNSLTETNKDDKK</sequence>
<keyword evidence="1" id="KW-0812">Transmembrane</keyword>
<reference evidence="2" key="1">
    <citation type="journal article" date="2021" name="Proc. Natl. Acad. Sci. U.S.A.">
        <title>A Catalog of Tens of Thousands of Viruses from Human Metagenomes Reveals Hidden Associations with Chronic Diseases.</title>
        <authorList>
            <person name="Tisza M.J."/>
            <person name="Buck C.B."/>
        </authorList>
    </citation>
    <scope>NUCLEOTIDE SEQUENCE</scope>
    <source>
        <strain evidence="2">CtsUY14</strain>
    </source>
</reference>
<feature type="transmembrane region" description="Helical" evidence="1">
    <location>
        <begin position="6"/>
        <end position="25"/>
    </location>
</feature>
<evidence type="ECO:0000313" key="2">
    <source>
        <dbReference type="EMBL" id="DAE02497.1"/>
    </source>
</evidence>
<accession>A0A8S5P7T3</accession>
<keyword evidence="1" id="KW-0472">Membrane</keyword>
<organism evidence="2">
    <name type="scientific">Siphoviridae sp. ctsUY14</name>
    <dbReference type="NCBI Taxonomy" id="2825693"/>
    <lineage>
        <taxon>Viruses</taxon>
        <taxon>Duplodnaviria</taxon>
        <taxon>Heunggongvirae</taxon>
        <taxon>Uroviricota</taxon>
        <taxon>Caudoviricetes</taxon>
    </lineage>
</organism>
<proteinExistence type="predicted"/>